<evidence type="ECO:0000256" key="5">
    <source>
        <dbReference type="ARBA" id="ARBA00023239"/>
    </source>
</evidence>
<keyword evidence="9" id="KW-1185">Reference proteome</keyword>
<sequence>MDKIILNGAKFYGYHGLFPEENRLGQRFEVNAVLYLDLKQAAKTDDMNASINYGDVYQRIGSIVEGEAVNLVETLADKIADELLGQYGRLEACLVKVVKPDPPIPGHYESVAVEIYREREK</sequence>
<dbReference type="InterPro" id="IPR006157">
    <property type="entry name" value="FolB_dom"/>
</dbReference>
<comment type="catalytic activity">
    <reaction evidence="1 6">
        <text>7,8-dihydroneopterin = 6-hydroxymethyl-7,8-dihydropterin + glycolaldehyde</text>
        <dbReference type="Rhea" id="RHEA:10540"/>
        <dbReference type="ChEBI" id="CHEBI:17001"/>
        <dbReference type="ChEBI" id="CHEBI:17071"/>
        <dbReference type="ChEBI" id="CHEBI:44841"/>
        <dbReference type="EC" id="4.1.2.25"/>
    </reaction>
</comment>
<evidence type="ECO:0000256" key="4">
    <source>
        <dbReference type="ARBA" id="ARBA00022909"/>
    </source>
</evidence>
<evidence type="ECO:0000256" key="3">
    <source>
        <dbReference type="ARBA" id="ARBA00005708"/>
    </source>
</evidence>
<dbReference type="GO" id="GO:0004150">
    <property type="term" value="F:dihydroneopterin aldolase activity"/>
    <property type="evidence" value="ECO:0007669"/>
    <property type="project" value="UniProtKB-EC"/>
</dbReference>
<dbReference type="Gene3D" id="3.30.1130.10">
    <property type="match status" value="1"/>
</dbReference>
<dbReference type="PANTHER" id="PTHR42844:SF1">
    <property type="entry name" value="DIHYDRONEOPTERIN ALDOLASE 1-RELATED"/>
    <property type="match status" value="1"/>
</dbReference>
<evidence type="ECO:0000313" key="8">
    <source>
        <dbReference type="EMBL" id="MFC3040958.1"/>
    </source>
</evidence>
<comment type="pathway">
    <text evidence="2 6">Cofactor biosynthesis; tetrahydrofolate biosynthesis; 2-amino-4-hydroxy-6-hydroxymethyl-7,8-dihydropteridine diphosphate from 7,8-dihydroneopterin triphosphate: step 3/4.</text>
</comment>
<dbReference type="NCBIfam" id="TIGR00526">
    <property type="entry name" value="folB_dom"/>
    <property type="match status" value="1"/>
</dbReference>
<dbReference type="EMBL" id="JBHRSA010000046">
    <property type="protein sequence ID" value="MFC3040958.1"/>
    <property type="molecule type" value="Genomic_DNA"/>
</dbReference>
<dbReference type="SUPFAM" id="SSF55620">
    <property type="entry name" value="Tetrahydrobiopterin biosynthesis enzymes-like"/>
    <property type="match status" value="1"/>
</dbReference>
<evidence type="ECO:0000313" key="9">
    <source>
        <dbReference type="Proteomes" id="UP001595279"/>
    </source>
</evidence>
<name>A0ABV7CXD6_9BACI</name>
<dbReference type="Proteomes" id="UP001595279">
    <property type="component" value="Unassembled WGS sequence"/>
</dbReference>
<dbReference type="InterPro" id="IPR043133">
    <property type="entry name" value="GTP-CH-I_C/QueF"/>
</dbReference>
<dbReference type="SMART" id="SM00905">
    <property type="entry name" value="FolB"/>
    <property type="match status" value="1"/>
</dbReference>
<evidence type="ECO:0000259" key="7">
    <source>
        <dbReference type="SMART" id="SM00905"/>
    </source>
</evidence>
<evidence type="ECO:0000256" key="6">
    <source>
        <dbReference type="RuleBase" id="RU362079"/>
    </source>
</evidence>
<comment type="caution">
    <text evidence="8">The sequence shown here is derived from an EMBL/GenBank/DDBJ whole genome shotgun (WGS) entry which is preliminary data.</text>
</comment>
<comment type="function">
    <text evidence="6">Catalyzes the conversion of 7,8-dihydroneopterin to 6-hydroxymethyl-7,8-dihydropterin.</text>
</comment>
<dbReference type="RefSeq" id="WP_390272786.1">
    <property type="nucleotide sequence ID" value="NZ_JBHRSA010000046.1"/>
</dbReference>
<evidence type="ECO:0000256" key="1">
    <source>
        <dbReference type="ARBA" id="ARBA00001353"/>
    </source>
</evidence>
<keyword evidence="4 6" id="KW-0289">Folate biosynthesis</keyword>
<evidence type="ECO:0000256" key="2">
    <source>
        <dbReference type="ARBA" id="ARBA00005013"/>
    </source>
</evidence>
<dbReference type="PANTHER" id="PTHR42844">
    <property type="entry name" value="DIHYDRONEOPTERIN ALDOLASE 1-RELATED"/>
    <property type="match status" value="1"/>
</dbReference>
<keyword evidence="5 6" id="KW-0456">Lyase</keyword>
<dbReference type="CDD" id="cd00534">
    <property type="entry name" value="DHNA_DHNTPE"/>
    <property type="match status" value="1"/>
</dbReference>
<dbReference type="Pfam" id="PF02152">
    <property type="entry name" value="FolB"/>
    <property type="match status" value="1"/>
</dbReference>
<dbReference type="NCBIfam" id="TIGR00525">
    <property type="entry name" value="folB"/>
    <property type="match status" value="1"/>
</dbReference>
<reference evidence="9" key="1">
    <citation type="journal article" date="2019" name="Int. J. Syst. Evol. Microbiol.">
        <title>The Global Catalogue of Microorganisms (GCM) 10K type strain sequencing project: providing services to taxonomists for standard genome sequencing and annotation.</title>
        <authorList>
            <consortium name="The Broad Institute Genomics Platform"/>
            <consortium name="The Broad Institute Genome Sequencing Center for Infectious Disease"/>
            <person name="Wu L."/>
            <person name="Ma J."/>
        </authorList>
    </citation>
    <scope>NUCLEOTIDE SEQUENCE [LARGE SCALE GENOMIC DNA]</scope>
    <source>
        <strain evidence="9">KCTC 13128</strain>
    </source>
</reference>
<comment type="similarity">
    <text evidence="3 6">Belongs to the DHNA family.</text>
</comment>
<organism evidence="8 9">
    <name type="scientific">Virgibacillus xinjiangensis</name>
    <dbReference type="NCBI Taxonomy" id="393090"/>
    <lineage>
        <taxon>Bacteria</taxon>
        <taxon>Bacillati</taxon>
        <taxon>Bacillota</taxon>
        <taxon>Bacilli</taxon>
        <taxon>Bacillales</taxon>
        <taxon>Bacillaceae</taxon>
        <taxon>Virgibacillus</taxon>
    </lineage>
</organism>
<dbReference type="EC" id="4.1.2.25" evidence="6"/>
<feature type="domain" description="Dihydroneopterin aldolase/epimerase" evidence="7">
    <location>
        <begin position="4"/>
        <end position="117"/>
    </location>
</feature>
<gene>
    <name evidence="8" type="primary">folB</name>
    <name evidence="8" type="ORF">ACFOGI_11970</name>
</gene>
<dbReference type="InterPro" id="IPR006156">
    <property type="entry name" value="Dihydroneopterin_aldolase"/>
</dbReference>
<accession>A0ABV7CXD6</accession>
<proteinExistence type="inferred from homology"/>
<protein>
    <recommendedName>
        <fullName evidence="6">7,8-dihydroneopterin aldolase</fullName>
        <ecNumber evidence="6">4.1.2.25</ecNumber>
    </recommendedName>
</protein>